<keyword evidence="3" id="KW-1185">Reference proteome</keyword>
<reference evidence="2" key="2">
    <citation type="journal article" date="2020" name="Nat. Commun.">
        <title>Large-scale genome sequencing of mycorrhizal fungi provides insights into the early evolution of symbiotic traits.</title>
        <authorList>
            <person name="Miyauchi S."/>
            <person name="Kiss E."/>
            <person name="Kuo A."/>
            <person name="Drula E."/>
            <person name="Kohler A."/>
            <person name="Sanchez-Garcia M."/>
            <person name="Morin E."/>
            <person name="Andreopoulos B."/>
            <person name="Barry K.W."/>
            <person name="Bonito G."/>
            <person name="Buee M."/>
            <person name="Carver A."/>
            <person name="Chen C."/>
            <person name="Cichocki N."/>
            <person name="Clum A."/>
            <person name="Culley D."/>
            <person name="Crous P.W."/>
            <person name="Fauchery L."/>
            <person name="Girlanda M."/>
            <person name="Hayes R.D."/>
            <person name="Keri Z."/>
            <person name="LaButti K."/>
            <person name="Lipzen A."/>
            <person name="Lombard V."/>
            <person name="Magnuson J."/>
            <person name="Maillard F."/>
            <person name="Murat C."/>
            <person name="Nolan M."/>
            <person name="Ohm R.A."/>
            <person name="Pangilinan J."/>
            <person name="Pereira M.F."/>
            <person name="Perotto S."/>
            <person name="Peter M."/>
            <person name="Pfister S."/>
            <person name="Riley R."/>
            <person name="Sitrit Y."/>
            <person name="Stielow J.B."/>
            <person name="Szollosi G."/>
            <person name="Zifcakova L."/>
            <person name="Stursova M."/>
            <person name="Spatafora J.W."/>
            <person name="Tedersoo L."/>
            <person name="Vaario L.M."/>
            <person name="Yamada A."/>
            <person name="Yan M."/>
            <person name="Wang P."/>
            <person name="Xu J."/>
            <person name="Bruns T."/>
            <person name="Baldrian P."/>
            <person name="Vilgalys R."/>
            <person name="Dunand C."/>
            <person name="Henrissat B."/>
            <person name="Grigoriev I.V."/>
            <person name="Hibbett D."/>
            <person name="Nagy L.G."/>
            <person name="Martin F.M."/>
        </authorList>
    </citation>
    <scope>NUCLEOTIDE SEQUENCE</scope>
    <source>
        <strain evidence="2">BED1</strain>
    </source>
</reference>
<feature type="non-terminal residue" evidence="2">
    <location>
        <position position="1"/>
    </location>
</feature>
<dbReference type="GO" id="GO:0005524">
    <property type="term" value="F:ATP binding"/>
    <property type="evidence" value="ECO:0007669"/>
    <property type="project" value="InterPro"/>
</dbReference>
<dbReference type="GO" id="GO:0004672">
    <property type="term" value="F:protein kinase activity"/>
    <property type="evidence" value="ECO:0007669"/>
    <property type="project" value="InterPro"/>
</dbReference>
<dbReference type="Proteomes" id="UP001194468">
    <property type="component" value="Unassembled WGS sequence"/>
</dbReference>
<evidence type="ECO:0000313" key="3">
    <source>
        <dbReference type="Proteomes" id="UP001194468"/>
    </source>
</evidence>
<gene>
    <name evidence="2" type="ORF">L210DRAFT_3315472</name>
</gene>
<dbReference type="Pfam" id="PF17667">
    <property type="entry name" value="Pkinase_fungal"/>
    <property type="match status" value="2"/>
</dbReference>
<evidence type="ECO:0000313" key="2">
    <source>
        <dbReference type="EMBL" id="KAF8422302.1"/>
    </source>
</evidence>
<comment type="caution">
    <text evidence="2">The sequence shown here is derived from an EMBL/GenBank/DDBJ whole genome shotgun (WGS) entry which is preliminary data.</text>
</comment>
<dbReference type="InterPro" id="IPR011009">
    <property type="entry name" value="Kinase-like_dom_sf"/>
</dbReference>
<reference evidence="2" key="1">
    <citation type="submission" date="2019-10" db="EMBL/GenBank/DDBJ databases">
        <authorList>
            <consortium name="DOE Joint Genome Institute"/>
            <person name="Kuo A."/>
            <person name="Miyauchi S."/>
            <person name="Kiss E."/>
            <person name="Drula E."/>
            <person name="Kohler A."/>
            <person name="Sanchez-Garcia M."/>
            <person name="Andreopoulos B."/>
            <person name="Barry K.W."/>
            <person name="Bonito G."/>
            <person name="Buee M."/>
            <person name="Carver A."/>
            <person name="Chen C."/>
            <person name="Cichocki N."/>
            <person name="Clum A."/>
            <person name="Culley D."/>
            <person name="Crous P.W."/>
            <person name="Fauchery L."/>
            <person name="Girlanda M."/>
            <person name="Hayes R."/>
            <person name="Keri Z."/>
            <person name="LaButti K."/>
            <person name="Lipzen A."/>
            <person name="Lombard V."/>
            <person name="Magnuson J."/>
            <person name="Maillard F."/>
            <person name="Morin E."/>
            <person name="Murat C."/>
            <person name="Nolan M."/>
            <person name="Ohm R."/>
            <person name="Pangilinan J."/>
            <person name="Pereira M."/>
            <person name="Perotto S."/>
            <person name="Peter M."/>
            <person name="Riley R."/>
            <person name="Sitrit Y."/>
            <person name="Stielow B."/>
            <person name="Szollosi G."/>
            <person name="Zifcakova L."/>
            <person name="Stursova M."/>
            <person name="Spatafora J.W."/>
            <person name="Tedersoo L."/>
            <person name="Vaario L.-M."/>
            <person name="Yamada A."/>
            <person name="Yan M."/>
            <person name="Wang P."/>
            <person name="Xu J."/>
            <person name="Bruns T."/>
            <person name="Baldrian P."/>
            <person name="Vilgalys R."/>
            <person name="Henrissat B."/>
            <person name="Grigoriev I.V."/>
            <person name="Hibbett D."/>
            <person name="Nagy L.G."/>
            <person name="Martin F.M."/>
        </authorList>
    </citation>
    <scope>NUCLEOTIDE SEQUENCE</scope>
    <source>
        <strain evidence="2">BED1</strain>
    </source>
</reference>
<dbReference type="InterPro" id="IPR000719">
    <property type="entry name" value="Prot_kinase_dom"/>
</dbReference>
<feature type="non-terminal residue" evidence="2">
    <location>
        <position position="386"/>
    </location>
</feature>
<protein>
    <recommendedName>
        <fullName evidence="1">Protein kinase domain-containing protein</fullName>
    </recommendedName>
</protein>
<sequence length="386" mass="44726">NEHKIIWSLHQIMQDTDMRFWYSSCAFLATSEPINFMTEIDDMIYLFYLIGSGSREALGWDPTLKRIHIRNAVQYKFKIGNCIKLVQRPLAIYGADAMVVRSTQVYEALDEEGNIVAIKDLWRDDNQEPEGSILERILKDIQDKLGEEEMAEAEKYIVKVLAYEDIFVTREVDKTLKPEEGDTCFEWIAIDADPILSTTRHLPSTGHISSSKNPPLRYEVCPPSTIIPCQVHAHTVFKEVALYYVHKAGYVHRDFSVNNILWFGENGQGISKLTDFEYVKKLARHLNGEALTIIFAGTMHFMAGEVEAQRYIFVPQPEAKVKDDHLNSPPFHMNFLHDLESHWWASMWFLLYHTDVNSPTEYPSQQLNCFNQVFPFVIAHMSHHYF</sequence>
<dbReference type="InterPro" id="IPR040976">
    <property type="entry name" value="Pkinase_fungal"/>
</dbReference>
<feature type="domain" description="Protein kinase" evidence="1">
    <location>
        <begin position="85"/>
        <end position="386"/>
    </location>
</feature>
<proteinExistence type="predicted"/>
<accession>A0AAD4BDT0</accession>
<organism evidence="2 3">
    <name type="scientific">Boletus edulis BED1</name>
    <dbReference type="NCBI Taxonomy" id="1328754"/>
    <lineage>
        <taxon>Eukaryota</taxon>
        <taxon>Fungi</taxon>
        <taxon>Dikarya</taxon>
        <taxon>Basidiomycota</taxon>
        <taxon>Agaricomycotina</taxon>
        <taxon>Agaricomycetes</taxon>
        <taxon>Agaricomycetidae</taxon>
        <taxon>Boletales</taxon>
        <taxon>Boletineae</taxon>
        <taxon>Boletaceae</taxon>
        <taxon>Boletoideae</taxon>
        <taxon>Boletus</taxon>
    </lineage>
</organism>
<dbReference type="AlphaFoldDB" id="A0AAD4BDT0"/>
<dbReference type="Gene3D" id="1.10.510.10">
    <property type="entry name" value="Transferase(Phosphotransferase) domain 1"/>
    <property type="match status" value="1"/>
</dbReference>
<dbReference type="EMBL" id="WHUW01000129">
    <property type="protein sequence ID" value="KAF8422302.1"/>
    <property type="molecule type" value="Genomic_DNA"/>
</dbReference>
<dbReference type="PROSITE" id="PS50011">
    <property type="entry name" value="PROTEIN_KINASE_DOM"/>
    <property type="match status" value="1"/>
</dbReference>
<evidence type="ECO:0000259" key="1">
    <source>
        <dbReference type="PROSITE" id="PS50011"/>
    </source>
</evidence>
<dbReference type="SUPFAM" id="SSF56112">
    <property type="entry name" value="Protein kinase-like (PK-like)"/>
    <property type="match status" value="1"/>
</dbReference>
<name>A0AAD4BDT0_BOLED</name>